<keyword evidence="4 10" id="KW-1003">Cell membrane</keyword>
<dbReference type="PANTHER" id="PTHR38831">
    <property type="entry name" value="TYPE II SECRETION SYSTEM PROTEIN K"/>
    <property type="match status" value="1"/>
</dbReference>
<evidence type="ECO:0000256" key="8">
    <source>
        <dbReference type="ARBA" id="ARBA00022989"/>
    </source>
</evidence>
<proteinExistence type="inferred from homology"/>
<dbReference type="NCBIfam" id="NF037980">
    <property type="entry name" value="T2SS_GspK"/>
    <property type="match status" value="1"/>
</dbReference>
<dbReference type="InterPro" id="IPR049031">
    <property type="entry name" value="T2SSK_SAM-like_1st"/>
</dbReference>
<dbReference type="GO" id="GO:0005886">
    <property type="term" value="C:plasma membrane"/>
    <property type="evidence" value="ECO:0007669"/>
    <property type="project" value="UniProtKB-SubCell"/>
</dbReference>
<keyword evidence="6" id="KW-0812">Transmembrane</keyword>
<feature type="domain" description="T2SS protein K second SAM-like" evidence="11">
    <location>
        <begin position="218"/>
        <end position="280"/>
    </location>
</feature>
<dbReference type="OrthoDB" id="9788973at2"/>
<evidence type="ECO:0000256" key="3">
    <source>
        <dbReference type="ARBA" id="ARBA00022448"/>
    </source>
</evidence>
<evidence type="ECO:0000256" key="7">
    <source>
        <dbReference type="ARBA" id="ARBA00022927"/>
    </source>
</evidence>
<keyword evidence="5 10" id="KW-0997">Cell inner membrane</keyword>
<evidence type="ECO:0000256" key="6">
    <source>
        <dbReference type="ARBA" id="ARBA00022692"/>
    </source>
</evidence>
<dbReference type="InterPro" id="IPR005628">
    <property type="entry name" value="GspK"/>
</dbReference>
<evidence type="ECO:0000313" key="14">
    <source>
        <dbReference type="Proteomes" id="UP000281112"/>
    </source>
</evidence>
<keyword evidence="9 10" id="KW-0472">Membrane</keyword>
<evidence type="ECO:0000256" key="9">
    <source>
        <dbReference type="ARBA" id="ARBA00023136"/>
    </source>
</evidence>
<dbReference type="EMBL" id="RJVQ01000013">
    <property type="protein sequence ID" value="RQW61389.1"/>
    <property type="molecule type" value="Genomic_DNA"/>
</dbReference>
<reference evidence="13 14" key="1">
    <citation type="submission" date="2018-11" db="EMBL/GenBank/DDBJ databases">
        <title>Vibrio LJC006 sp. nov., isolated from seawater during the bloom of the enteromorpha.</title>
        <authorList>
            <person name="Liang J."/>
        </authorList>
    </citation>
    <scope>NUCLEOTIDE SEQUENCE [LARGE SCALE GENOMIC DNA]</scope>
    <source>
        <strain evidence="13 14">LJC006</strain>
    </source>
</reference>
<dbReference type="InterPro" id="IPR049179">
    <property type="entry name" value="T2SSK_SAM-like_2nd"/>
</dbReference>
<evidence type="ECO:0000256" key="1">
    <source>
        <dbReference type="ARBA" id="ARBA00004533"/>
    </source>
</evidence>
<dbReference type="Gene3D" id="3.30.1300.30">
    <property type="entry name" value="GSPII I/J protein-like"/>
    <property type="match status" value="1"/>
</dbReference>
<accession>A0A3N9TBA3</accession>
<feature type="domain" description="T2SS protein K first SAM-like" evidence="12">
    <location>
        <begin position="102"/>
        <end position="212"/>
    </location>
</feature>
<evidence type="ECO:0000259" key="12">
    <source>
        <dbReference type="Pfam" id="PF21687"/>
    </source>
</evidence>
<dbReference type="Proteomes" id="UP000281112">
    <property type="component" value="Unassembled WGS sequence"/>
</dbReference>
<comment type="caution">
    <text evidence="13">The sequence shown here is derived from an EMBL/GenBank/DDBJ whole genome shotgun (WGS) entry which is preliminary data.</text>
</comment>
<dbReference type="SUPFAM" id="SSF158544">
    <property type="entry name" value="GspK insert domain-like"/>
    <property type="match status" value="2"/>
</dbReference>
<comment type="subcellular location">
    <subcellularLocation>
        <location evidence="1 10">Cell inner membrane</location>
    </subcellularLocation>
</comment>
<dbReference type="SUPFAM" id="SSF54523">
    <property type="entry name" value="Pili subunits"/>
    <property type="match status" value="1"/>
</dbReference>
<dbReference type="InterPro" id="IPR045584">
    <property type="entry name" value="Pilin-like"/>
</dbReference>
<dbReference type="Gene3D" id="1.10.40.60">
    <property type="entry name" value="EpsJ-like"/>
    <property type="match status" value="2"/>
</dbReference>
<evidence type="ECO:0000256" key="4">
    <source>
        <dbReference type="ARBA" id="ARBA00022475"/>
    </source>
</evidence>
<evidence type="ECO:0000256" key="2">
    <source>
        <dbReference type="ARBA" id="ARBA00007246"/>
    </source>
</evidence>
<dbReference type="PIRSF" id="PIRSF002786">
    <property type="entry name" value="XcpX"/>
    <property type="match status" value="1"/>
</dbReference>
<dbReference type="PANTHER" id="PTHR38831:SF1">
    <property type="entry name" value="TYPE II SECRETION SYSTEM PROTEIN K-RELATED"/>
    <property type="match status" value="1"/>
</dbReference>
<sequence>MVKRKQAGVALLIVMLILAMMVSIAATMTERLFVQFKRATHQTDYQQAYWYALGVEGLAEAAIKQSFKDSDNTNLSQPWAVGARTYPLDYGQVTGRIVDKQACFNINVLNGVSATGGSNSEPYLVQVLQHIIESTSVDSYEAQVAAESAWEYLDSDLVVNSNYGVEDRFYESTSPSYVTPNGLLADASEIRAIQNIGGKSMGRLMQLICALPVADWRLNVNTVAEEQWPLLAALFYPYLSEDAAKSIIQERPSNGWASLDEFIAISPIASIDSNVLSNAIGYLTVDSAFFELDARVDVNQSQIRIRSLMYSGNRKNVNVVRRRFGGVDERIINHPDK</sequence>
<protein>
    <recommendedName>
        <fullName evidence="10">Type II secretion system protein K</fullName>
    </recommendedName>
</protein>
<evidence type="ECO:0000256" key="5">
    <source>
        <dbReference type="ARBA" id="ARBA00022519"/>
    </source>
</evidence>
<gene>
    <name evidence="13" type="ORF">EES38_19960</name>
</gene>
<dbReference type="GO" id="GO:0009306">
    <property type="term" value="P:protein secretion"/>
    <property type="evidence" value="ECO:0007669"/>
    <property type="project" value="InterPro"/>
</dbReference>
<comment type="similarity">
    <text evidence="2 10">Belongs to the GSP K family.</text>
</comment>
<dbReference type="Pfam" id="PF21687">
    <property type="entry name" value="T2SSK_1st"/>
    <property type="match status" value="1"/>
</dbReference>
<evidence type="ECO:0000256" key="10">
    <source>
        <dbReference type="PIRNR" id="PIRNR002786"/>
    </source>
</evidence>
<dbReference type="InterPro" id="IPR038072">
    <property type="entry name" value="GspK_central_sf"/>
</dbReference>
<name>A0A3N9TBA3_9VIBR</name>
<dbReference type="AlphaFoldDB" id="A0A3N9TBA3"/>
<evidence type="ECO:0000259" key="11">
    <source>
        <dbReference type="Pfam" id="PF03934"/>
    </source>
</evidence>
<keyword evidence="3 10" id="KW-0813">Transport</keyword>
<dbReference type="RefSeq" id="WP_124938977.1">
    <property type="nucleotide sequence ID" value="NZ_RJVQ01000013.1"/>
</dbReference>
<organism evidence="13 14">
    <name type="scientific">Vibrio viridaestus</name>
    <dbReference type="NCBI Taxonomy" id="2487322"/>
    <lineage>
        <taxon>Bacteria</taxon>
        <taxon>Pseudomonadati</taxon>
        <taxon>Pseudomonadota</taxon>
        <taxon>Gammaproteobacteria</taxon>
        <taxon>Vibrionales</taxon>
        <taxon>Vibrionaceae</taxon>
        <taxon>Vibrio</taxon>
    </lineage>
</organism>
<dbReference type="Pfam" id="PF03934">
    <property type="entry name" value="T2SSK"/>
    <property type="match status" value="1"/>
</dbReference>
<keyword evidence="7" id="KW-0653">Protein transport</keyword>
<keyword evidence="14" id="KW-1185">Reference proteome</keyword>
<keyword evidence="8" id="KW-1133">Transmembrane helix</keyword>
<evidence type="ECO:0000313" key="13">
    <source>
        <dbReference type="EMBL" id="RQW61389.1"/>
    </source>
</evidence>